<keyword evidence="5" id="KW-0547">Nucleotide-binding</keyword>
<feature type="region of interest" description="Disordered" evidence="10">
    <location>
        <begin position="176"/>
        <end position="195"/>
    </location>
</feature>
<dbReference type="RefSeq" id="XP_029232685.1">
    <property type="nucleotide sequence ID" value="XM_029367225.1"/>
</dbReference>
<dbReference type="Proteomes" id="UP000284403">
    <property type="component" value="Unassembled WGS sequence"/>
</dbReference>
<dbReference type="PANTHER" id="PTHR11255:SF54">
    <property type="entry name" value="DIACYLGLYCEROL KINASE THETA"/>
    <property type="match status" value="1"/>
</dbReference>
<keyword evidence="8" id="KW-0067">ATP-binding</keyword>
<feature type="region of interest" description="Disordered" evidence="10">
    <location>
        <begin position="1"/>
        <end position="23"/>
    </location>
</feature>
<evidence type="ECO:0000256" key="5">
    <source>
        <dbReference type="ARBA" id="ARBA00022741"/>
    </source>
</evidence>
<dbReference type="GO" id="GO:0005524">
    <property type="term" value="F:ATP binding"/>
    <property type="evidence" value="ECO:0007669"/>
    <property type="project" value="UniProtKB-KW"/>
</dbReference>
<dbReference type="OrthoDB" id="242257at2759"/>
<accession>A0A3R7N957</accession>
<dbReference type="GO" id="GO:0008270">
    <property type="term" value="F:zinc ion binding"/>
    <property type="evidence" value="ECO:0007669"/>
    <property type="project" value="UniProtKB-KW"/>
</dbReference>
<protein>
    <recommendedName>
        <fullName evidence="3">diacylglycerol kinase (ATP)</fullName>
        <ecNumber evidence="3">2.7.1.107</ecNumber>
    </recommendedName>
</protein>
<dbReference type="InterPro" id="IPR001206">
    <property type="entry name" value="Diacylglycerol_kinase_cat_dom"/>
</dbReference>
<dbReference type="SMART" id="SM00045">
    <property type="entry name" value="DAGKa"/>
    <property type="match status" value="1"/>
</dbReference>
<dbReference type="Pfam" id="PF00609">
    <property type="entry name" value="DAGK_acc"/>
    <property type="match status" value="1"/>
</dbReference>
<comment type="subcellular location">
    <subcellularLocation>
        <location evidence="1">Membrane</location>
    </subcellularLocation>
</comment>
<keyword evidence="6" id="KW-0863">Zinc-finger</keyword>
<dbReference type="InterPro" id="IPR000756">
    <property type="entry name" value="Diacylglycerol_kin_accessory"/>
</dbReference>
<dbReference type="InterPro" id="IPR017438">
    <property type="entry name" value="ATP-NAD_kinase_N"/>
</dbReference>
<dbReference type="Gene3D" id="3.40.50.10330">
    <property type="entry name" value="Probable inorganic polyphosphate/atp-NAD kinase, domain 1"/>
    <property type="match status" value="1"/>
</dbReference>
<evidence type="ECO:0000256" key="9">
    <source>
        <dbReference type="ARBA" id="ARBA00023136"/>
    </source>
</evidence>
<dbReference type="GO" id="GO:0004143">
    <property type="term" value="F:ATP-dependent diacylglycerol kinase activity"/>
    <property type="evidence" value="ECO:0007669"/>
    <property type="project" value="UniProtKB-EC"/>
</dbReference>
<keyword evidence="9" id="KW-0472">Membrane</keyword>
<comment type="similarity">
    <text evidence="2">Belongs to the eukaryotic diacylglycerol kinase family.</text>
</comment>
<dbReference type="InterPro" id="IPR016064">
    <property type="entry name" value="NAD/diacylglycerol_kinase_sf"/>
</dbReference>
<comment type="caution">
    <text evidence="12">The sequence shown here is derived from an EMBL/GenBank/DDBJ whole genome shotgun (WGS) entry which is preliminary data.</text>
</comment>
<sequence length="667" mass="71282">MLVTPVAARDSCGLRSERQPSGACLQEPCPSSCLMQDPNALERSSAEVCGSPMHGSTPVRDPMHGANCVTALPGPDNAFPIESSDAVKNATASNNHSGASSPSTGSGTGYEHVLGIVNPISGESRVAQYVLRSMRELLGADRVILLDAPLFANPAPLIEAIRNYAVRFIRQGSNGTPLASGTEGGSGNATACSRANGSELERRGTVFVCGGDGTVAFVMEQLDVVYEMIKSAEMTSRGAEAVRDAGVGMGGLRLRVLLPAVAVLALGTGNDYSNCMGFGSGYLRHKLSGLCCCMENAIEPFVRHAVTAPAIPFDRWTARLVPLTAIWQQQENQQQRQPPPPKSGAKEYEVYSPVSSLRGDVEATAEHKEGGKEEEEAAAAAVTANSVDVDALDWDALDAAGACMKYNFINYFSVGFDAYVAQKFDAFRRRHLKFCSTRMHNKLVYATYGLKAVFRCSTLRPCIPSVCVPQLTRSASSGVDASQGPSGQSEEKTSMVNLSLPKGSKALLVTNISSYAAGTRPWKEGKGHLYRDDPGTHPMVITPVCVNDRKMEVQALGGLFQMGLLQLGIGKGASKLAQTRELLLFVLCKSTDISRRPQLQKGGGATAGKLGGERDTPLCLQIDGEAIGRITQPTVVYITELHRPRVYVRCRNPSVVRSPIQDEDLLL</sequence>
<evidence type="ECO:0000256" key="4">
    <source>
        <dbReference type="ARBA" id="ARBA00022679"/>
    </source>
</evidence>
<dbReference type="PANTHER" id="PTHR11255">
    <property type="entry name" value="DIACYLGLYCEROL KINASE"/>
    <property type="match status" value="1"/>
</dbReference>
<dbReference type="Pfam" id="PF00781">
    <property type="entry name" value="DAGK_cat"/>
    <property type="match status" value="1"/>
</dbReference>
<keyword evidence="7 12" id="KW-0418">Kinase</keyword>
<evidence type="ECO:0000256" key="6">
    <source>
        <dbReference type="ARBA" id="ARBA00022771"/>
    </source>
</evidence>
<reference evidence="12 13" key="1">
    <citation type="journal article" date="2018" name="BMC Genomics">
        <title>Genomic comparison of Trypanosoma conorhini and Trypanosoma rangeli to Trypanosoma cruzi strains of high and low virulence.</title>
        <authorList>
            <person name="Bradwell K.R."/>
            <person name="Koparde V.N."/>
            <person name="Matveyev A.V."/>
            <person name="Serrano M.G."/>
            <person name="Alves J.M."/>
            <person name="Parikh H."/>
            <person name="Huang B."/>
            <person name="Lee V."/>
            <person name="Espinosa-Alvarez O."/>
            <person name="Ortiz P.A."/>
            <person name="Costa-Martins A.G."/>
            <person name="Teixeira M.M."/>
            <person name="Buck G.A."/>
        </authorList>
    </citation>
    <scope>NUCLEOTIDE SEQUENCE [LARGE SCALE GENOMIC DNA]</scope>
    <source>
        <strain evidence="12 13">025E</strain>
    </source>
</reference>
<dbReference type="GO" id="GO:0007200">
    <property type="term" value="P:phospholipase C-activating G protein-coupled receptor signaling pathway"/>
    <property type="evidence" value="ECO:0007669"/>
    <property type="project" value="InterPro"/>
</dbReference>
<keyword evidence="13" id="KW-1185">Reference proteome</keyword>
<keyword evidence="6" id="KW-0479">Metal-binding</keyword>
<dbReference type="AlphaFoldDB" id="A0A3R7N957"/>
<dbReference type="EMBL" id="MKKU01000005">
    <property type="protein sequence ID" value="RNF27479.1"/>
    <property type="molecule type" value="Genomic_DNA"/>
</dbReference>
<dbReference type="InterPro" id="IPR037607">
    <property type="entry name" value="DGK"/>
</dbReference>
<name>A0A3R7N957_9TRYP</name>
<dbReference type="EC" id="2.7.1.107" evidence="3"/>
<dbReference type="GO" id="GO:0016020">
    <property type="term" value="C:membrane"/>
    <property type="evidence" value="ECO:0007669"/>
    <property type="project" value="UniProtKB-SubCell"/>
</dbReference>
<evidence type="ECO:0000313" key="13">
    <source>
        <dbReference type="Proteomes" id="UP000284403"/>
    </source>
</evidence>
<evidence type="ECO:0000256" key="2">
    <source>
        <dbReference type="ARBA" id="ARBA00009280"/>
    </source>
</evidence>
<evidence type="ECO:0000256" key="8">
    <source>
        <dbReference type="ARBA" id="ARBA00022840"/>
    </source>
</evidence>
<evidence type="ECO:0000256" key="7">
    <source>
        <dbReference type="ARBA" id="ARBA00022777"/>
    </source>
</evidence>
<evidence type="ECO:0000313" key="12">
    <source>
        <dbReference type="EMBL" id="RNF27479.1"/>
    </source>
</evidence>
<evidence type="ECO:0000256" key="3">
    <source>
        <dbReference type="ARBA" id="ARBA00012133"/>
    </source>
</evidence>
<evidence type="ECO:0000256" key="1">
    <source>
        <dbReference type="ARBA" id="ARBA00004370"/>
    </source>
</evidence>
<evidence type="ECO:0000259" key="11">
    <source>
        <dbReference type="SMART" id="SM00045"/>
    </source>
</evidence>
<keyword evidence="6" id="KW-0862">Zinc</keyword>
<feature type="domain" description="Diacylglycerol kinase accessory" evidence="11">
    <location>
        <begin position="407"/>
        <end position="626"/>
    </location>
</feature>
<evidence type="ECO:0000256" key="10">
    <source>
        <dbReference type="SAM" id="MobiDB-lite"/>
    </source>
</evidence>
<dbReference type="SUPFAM" id="SSF111331">
    <property type="entry name" value="NAD kinase/diacylglycerol kinase-like"/>
    <property type="match status" value="1"/>
</dbReference>
<keyword evidence="4 12" id="KW-0808">Transferase</keyword>
<proteinExistence type="inferred from homology"/>
<dbReference type="GeneID" id="40313892"/>
<gene>
    <name evidence="12" type="ORF">Tco025E_00281</name>
</gene>
<organism evidence="12 13">
    <name type="scientific">Trypanosoma conorhini</name>
    <dbReference type="NCBI Taxonomy" id="83891"/>
    <lineage>
        <taxon>Eukaryota</taxon>
        <taxon>Discoba</taxon>
        <taxon>Euglenozoa</taxon>
        <taxon>Kinetoplastea</taxon>
        <taxon>Metakinetoplastina</taxon>
        <taxon>Trypanosomatida</taxon>
        <taxon>Trypanosomatidae</taxon>
        <taxon>Trypanosoma</taxon>
    </lineage>
</organism>